<reference evidence="3 4" key="1">
    <citation type="journal article" date="2019" name="Int. J. Syst. Evol. Microbiol.">
        <title>The Global Catalogue of Microorganisms (GCM) 10K type strain sequencing project: providing services to taxonomists for standard genome sequencing and annotation.</title>
        <authorList>
            <consortium name="The Broad Institute Genomics Platform"/>
            <consortium name="The Broad Institute Genome Sequencing Center for Infectious Disease"/>
            <person name="Wu L."/>
            <person name="Ma J."/>
        </authorList>
    </citation>
    <scope>NUCLEOTIDE SEQUENCE [LARGE SCALE GENOMIC DNA]</scope>
    <source>
        <strain evidence="3 4">JCM 30072</strain>
    </source>
</reference>
<dbReference type="Proteomes" id="UP001596445">
    <property type="component" value="Unassembled WGS sequence"/>
</dbReference>
<dbReference type="GeneID" id="76628753"/>
<organism evidence="3 4">
    <name type="scientific">Halovenus salina</name>
    <dbReference type="NCBI Taxonomy" id="1510225"/>
    <lineage>
        <taxon>Archaea</taxon>
        <taxon>Methanobacteriati</taxon>
        <taxon>Methanobacteriota</taxon>
        <taxon>Stenosarchaea group</taxon>
        <taxon>Halobacteria</taxon>
        <taxon>Halobacteriales</taxon>
        <taxon>Haloarculaceae</taxon>
        <taxon>Halovenus</taxon>
    </lineage>
</organism>
<gene>
    <name evidence="3" type="ORF">ACFQQG_00670</name>
</gene>
<dbReference type="EMBL" id="JBHSZI010000001">
    <property type="protein sequence ID" value="MFC7056959.1"/>
    <property type="molecule type" value="Genomic_DNA"/>
</dbReference>
<feature type="compositionally biased region" description="Acidic residues" evidence="2">
    <location>
        <begin position="75"/>
        <end position="91"/>
    </location>
</feature>
<evidence type="ECO:0000256" key="1">
    <source>
        <dbReference type="SAM" id="Coils"/>
    </source>
</evidence>
<evidence type="ECO:0000313" key="3">
    <source>
        <dbReference type="EMBL" id="MFC7056959.1"/>
    </source>
</evidence>
<dbReference type="InterPro" id="IPR055940">
    <property type="entry name" value="DUF7518"/>
</dbReference>
<name>A0ABD5VXG3_9EURY</name>
<proteinExistence type="predicted"/>
<evidence type="ECO:0000256" key="2">
    <source>
        <dbReference type="SAM" id="MobiDB-lite"/>
    </source>
</evidence>
<protein>
    <submittedName>
        <fullName evidence="3">BZIP transcription factor</fullName>
    </submittedName>
</protein>
<comment type="caution">
    <text evidence="3">The sequence shown here is derived from an EMBL/GenBank/DDBJ whole genome shotgun (WGS) entry which is preliminary data.</text>
</comment>
<feature type="compositionally biased region" description="Low complexity" evidence="2">
    <location>
        <begin position="54"/>
        <end position="64"/>
    </location>
</feature>
<keyword evidence="4" id="KW-1185">Reference proteome</keyword>
<dbReference type="AlphaFoldDB" id="A0ABD5VXG3"/>
<evidence type="ECO:0000313" key="4">
    <source>
        <dbReference type="Proteomes" id="UP001596445"/>
    </source>
</evidence>
<accession>A0ABD5VXG3</accession>
<dbReference type="Gene3D" id="1.20.1270.70">
    <property type="entry name" value="Designed single chain three-helix bundle"/>
    <property type="match status" value="1"/>
</dbReference>
<dbReference type="RefSeq" id="WP_267162669.1">
    <property type="nucleotide sequence ID" value="NZ_CP112972.1"/>
</dbReference>
<sequence length="91" mass="10076">MCGNRVEELEARVQELEASVEGLTDELVECKVRLRELENAVDDELGFVPETESEQTSTETIQSPEADEATKTEAAEEEDNTEESDSDIIVA</sequence>
<feature type="region of interest" description="Disordered" evidence="2">
    <location>
        <begin position="43"/>
        <end position="91"/>
    </location>
</feature>
<feature type="coiled-coil region" evidence="1">
    <location>
        <begin position="6"/>
        <end position="40"/>
    </location>
</feature>
<dbReference type="Pfam" id="PF24362">
    <property type="entry name" value="DUF7518"/>
    <property type="match status" value="1"/>
</dbReference>
<keyword evidence="1" id="KW-0175">Coiled coil</keyword>